<dbReference type="InterPro" id="IPR004568">
    <property type="entry name" value="Ppantetheine-prot_Trfase_dom"/>
</dbReference>
<dbReference type="Proteomes" id="UP000295325">
    <property type="component" value="Unassembled WGS sequence"/>
</dbReference>
<comment type="catalytic activity">
    <reaction evidence="8">
        <text>apo-[ACP] + CoA = holo-[ACP] + adenosine 3',5'-bisphosphate + H(+)</text>
        <dbReference type="Rhea" id="RHEA:12068"/>
        <dbReference type="Rhea" id="RHEA-COMP:9685"/>
        <dbReference type="Rhea" id="RHEA-COMP:9690"/>
        <dbReference type="ChEBI" id="CHEBI:15378"/>
        <dbReference type="ChEBI" id="CHEBI:29999"/>
        <dbReference type="ChEBI" id="CHEBI:57287"/>
        <dbReference type="ChEBI" id="CHEBI:58343"/>
        <dbReference type="ChEBI" id="CHEBI:64479"/>
        <dbReference type="EC" id="2.7.8.7"/>
    </reaction>
</comment>
<dbReference type="GO" id="GO:0000287">
    <property type="term" value="F:magnesium ion binding"/>
    <property type="evidence" value="ECO:0007669"/>
    <property type="project" value="UniProtKB-UniRule"/>
</dbReference>
<gene>
    <name evidence="8" type="primary">acpS</name>
    <name evidence="10" type="ORF">EDD71_101124</name>
</gene>
<dbReference type="RefSeq" id="WP_133626814.1">
    <property type="nucleotide sequence ID" value="NZ_SOAZ01000001.1"/>
</dbReference>
<keyword evidence="5 8" id="KW-0460">Magnesium</keyword>
<keyword evidence="6 8" id="KW-0443">Lipid metabolism</keyword>
<comment type="caution">
    <text evidence="10">The sequence shown here is derived from an EMBL/GenBank/DDBJ whole genome shotgun (WGS) entry which is preliminary data.</text>
</comment>
<accession>A0A4R7KU69</accession>
<dbReference type="NCBIfam" id="TIGR00516">
    <property type="entry name" value="acpS"/>
    <property type="match status" value="1"/>
</dbReference>
<dbReference type="GO" id="GO:0008897">
    <property type="term" value="F:holo-[acyl-carrier-protein] synthase activity"/>
    <property type="evidence" value="ECO:0007669"/>
    <property type="project" value="UniProtKB-UniRule"/>
</dbReference>
<keyword evidence="3 8" id="KW-0479">Metal-binding</keyword>
<evidence type="ECO:0000256" key="1">
    <source>
        <dbReference type="ARBA" id="ARBA00022516"/>
    </source>
</evidence>
<keyword evidence="7 8" id="KW-0275">Fatty acid biosynthesis</keyword>
<dbReference type="Pfam" id="PF01648">
    <property type="entry name" value="ACPS"/>
    <property type="match status" value="1"/>
</dbReference>
<keyword evidence="2 8" id="KW-0808">Transferase</keyword>
<dbReference type="HAMAP" id="MF_00101">
    <property type="entry name" value="AcpS"/>
    <property type="match status" value="1"/>
</dbReference>
<comment type="subcellular location">
    <subcellularLocation>
        <location evidence="8">Cytoplasm</location>
    </subcellularLocation>
</comment>
<feature type="binding site" evidence="8">
    <location>
        <position position="53"/>
    </location>
    <ligand>
        <name>Mg(2+)</name>
        <dbReference type="ChEBI" id="CHEBI:18420"/>
    </ligand>
</feature>
<proteinExistence type="inferred from homology"/>
<dbReference type="OrthoDB" id="517356at2"/>
<sequence>MIIGVGIDIVEIKRIIKLVENTKFMERFFTPIERDYLKNKNPESTAGYFCAKEAVVKAMGTGFSGFKWTDVEIIKINSVPCVRLHGRAEEIAKSMGIKKIHLSITHSKEYAGSTAIAEG</sequence>
<dbReference type="EMBL" id="SOAZ01000001">
    <property type="protein sequence ID" value="TDT63697.1"/>
    <property type="molecule type" value="Genomic_DNA"/>
</dbReference>
<keyword evidence="8" id="KW-0963">Cytoplasm</keyword>
<evidence type="ECO:0000313" key="10">
    <source>
        <dbReference type="EMBL" id="TDT63697.1"/>
    </source>
</evidence>
<reference evidence="10 11" key="1">
    <citation type="submission" date="2019-03" db="EMBL/GenBank/DDBJ databases">
        <title>Genomic Encyclopedia of Type Strains, Phase IV (KMG-IV): sequencing the most valuable type-strain genomes for metagenomic binning, comparative biology and taxonomic classification.</title>
        <authorList>
            <person name="Goeker M."/>
        </authorList>
    </citation>
    <scope>NUCLEOTIDE SEQUENCE [LARGE SCALE GENOMIC DNA]</scope>
    <source>
        <strain evidence="10 11">DSM 24455</strain>
    </source>
</reference>
<name>A0A4R7KU69_9CLOT</name>
<dbReference type="InterPro" id="IPR002582">
    <property type="entry name" value="ACPS"/>
</dbReference>
<comment type="function">
    <text evidence="8">Transfers the 4'-phosphopantetheine moiety from coenzyme A to a Ser of acyl-carrier-protein.</text>
</comment>
<evidence type="ECO:0000259" key="9">
    <source>
        <dbReference type="Pfam" id="PF01648"/>
    </source>
</evidence>
<evidence type="ECO:0000256" key="3">
    <source>
        <dbReference type="ARBA" id="ARBA00022723"/>
    </source>
</evidence>
<dbReference type="AlphaFoldDB" id="A0A4R7KU69"/>
<evidence type="ECO:0000256" key="2">
    <source>
        <dbReference type="ARBA" id="ARBA00022679"/>
    </source>
</evidence>
<evidence type="ECO:0000256" key="5">
    <source>
        <dbReference type="ARBA" id="ARBA00022842"/>
    </source>
</evidence>
<protein>
    <recommendedName>
        <fullName evidence="8">Holo-[acyl-carrier-protein] synthase</fullName>
        <shortName evidence="8">Holo-ACP synthase</shortName>
        <ecNumber evidence="8">2.7.8.7</ecNumber>
    </recommendedName>
    <alternativeName>
        <fullName evidence="8">4'-phosphopantetheinyl transferase AcpS</fullName>
    </alternativeName>
</protein>
<comment type="cofactor">
    <cofactor evidence="8">
        <name>Mg(2+)</name>
        <dbReference type="ChEBI" id="CHEBI:18420"/>
    </cofactor>
</comment>
<dbReference type="NCBIfam" id="TIGR00556">
    <property type="entry name" value="pantethn_trn"/>
    <property type="match status" value="1"/>
</dbReference>
<keyword evidence="11" id="KW-1185">Reference proteome</keyword>
<keyword evidence="4 8" id="KW-0276">Fatty acid metabolism</keyword>
<dbReference type="GO" id="GO:0005737">
    <property type="term" value="C:cytoplasm"/>
    <property type="evidence" value="ECO:0007669"/>
    <property type="project" value="UniProtKB-SubCell"/>
</dbReference>
<feature type="binding site" evidence="8">
    <location>
        <position position="8"/>
    </location>
    <ligand>
        <name>Mg(2+)</name>
        <dbReference type="ChEBI" id="CHEBI:18420"/>
    </ligand>
</feature>
<evidence type="ECO:0000256" key="6">
    <source>
        <dbReference type="ARBA" id="ARBA00023098"/>
    </source>
</evidence>
<dbReference type="SUPFAM" id="SSF56214">
    <property type="entry name" value="4'-phosphopantetheinyl transferase"/>
    <property type="match status" value="1"/>
</dbReference>
<dbReference type="GO" id="GO:0006633">
    <property type="term" value="P:fatty acid biosynthetic process"/>
    <property type="evidence" value="ECO:0007669"/>
    <property type="project" value="UniProtKB-UniRule"/>
</dbReference>
<dbReference type="Gene3D" id="3.90.470.20">
    <property type="entry name" value="4'-phosphopantetheinyl transferase domain"/>
    <property type="match status" value="1"/>
</dbReference>
<keyword evidence="1 8" id="KW-0444">Lipid biosynthesis</keyword>
<comment type="similarity">
    <text evidence="8">Belongs to the P-Pant transferase superfamily. AcpS family.</text>
</comment>
<feature type="domain" description="4'-phosphopantetheinyl transferase" evidence="9">
    <location>
        <begin position="4"/>
        <end position="108"/>
    </location>
</feature>
<evidence type="ECO:0000313" key="11">
    <source>
        <dbReference type="Proteomes" id="UP000295325"/>
    </source>
</evidence>
<evidence type="ECO:0000256" key="8">
    <source>
        <dbReference type="HAMAP-Rule" id="MF_00101"/>
    </source>
</evidence>
<dbReference type="EC" id="2.7.8.7" evidence="8"/>
<dbReference type="InterPro" id="IPR008278">
    <property type="entry name" value="4-PPantetheinyl_Trfase_dom"/>
</dbReference>
<organism evidence="10 11">
    <name type="scientific">Fonticella tunisiensis</name>
    <dbReference type="NCBI Taxonomy" id="1096341"/>
    <lineage>
        <taxon>Bacteria</taxon>
        <taxon>Bacillati</taxon>
        <taxon>Bacillota</taxon>
        <taxon>Clostridia</taxon>
        <taxon>Eubacteriales</taxon>
        <taxon>Clostridiaceae</taxon>
        <taxon>Fonticella</taxon>
    </lineage>
</organism>
<evidence type="ECO:0000256" key="7">
    <source>
        <dbReference type="ARBA" id="ARBA00023160"/>
    </source>
</evidence>
<dbReference type="InterPro" id="IPR037143">
    <property type="entry name" value="4-PPantetheinyl_Trfase_dom_sf"/>
</dbReference>
<evidence type="ECO:0000256" key="4">
    <source>
        <dbReference type="ARBA" id="ARBA00022832"/>
    </source>
</evidence>